<reference evidence="4" key="1">
    <citation type="submission" date="2015-10" db="EMBL/GenBank/DDBJ databases">
        <authorList>
            <person name="Martinez-Garcia P.J."/>
            <person name="Crepeau M.W."/>
            <person name="Puiu D."/>
            <person name="Gonzalez-Ibeas D."/>
            <person name="Whalen J."/>
            <person name="Stevens K."/>
            <person name="Paul R."/>
            <person name="Butterfield T."/>
            <person name="Britton M."/>
            <person name="Reagan R."/>
            <person name="Chakraborty S."/>
            <person name="Walawage S.L."/>
            <person name="Vasquez-Gross H.A."/>
            <person name="Cardeno C."/>
            <person name="Famula R."/>
            <person name="Pratt K."/>
            <person name="Kuruganti S."/>
            <person name="Aradhya M.K."/>
            <person name="Leslie C.A."/>
            <person name="Dandekar A.M."/>
            <person name="Salzberg S.L."/>
            <person name="Wegrzyn J.L."/>
            <person name="Langley C.H."/>
            <person name="Neale D.B."/>
        </authorList>
    </citation>
    <scope>NUCLEOTIDE SEQUENCE</scope>
    <source>
        <tissue evidence="4">Leaves</tissue>
    </source>
</reference>
<dbReference type="SUPFAM" id="SSF52540">
    <property type="entry name" value="P-loop containing nucleoside triphosphate hydrolases"/>
    <property type="match status" value="1"/>
</dbReference>
<evidence type="ECO:0000256" key="3">
    <source>
        <dbReference type="ARBA" id="ARBA00045534"/>
    </source>
</evidence>
<accession>A0A833X973</accession>
<dbReference type="Gramene" id="Jr11_00850_p1">
    <property type="protein sequence ID" value="cds.Jr11_00850_p1"/>
    <property type="gene ID" value="Jr11_00850"/>
</dbReference>
<comment type="similarity">
    <text evidence="2">Belongs to the IQD family.</text>
</comment>
<evidence type="ECO:0000256" key="2">
    <source>
        <dbReference type="ARBA" id="ARBA00024341"/>
    </source>
</evidence>
<evidence type="ECO:0008006" key="6">
    <source>
        <dbReference type="Google" id="ProtNLM"/>
    </source>
</evidence>
<reference evidence="4" key="2">
    <citation type="submission" date="2020-03" db="EMBL/GenBank/DDBJ databases">
        <title>Walnut 2.0.</title>
        <authorList>
            <person name="Marrano A."/>
            <person name="Britton M."/>
            <person name="Zimin A.V."/>
            <person name="Zaini P.A."/>
            <person name="Workman R."/>
            <person name="Puiu D."/>
            <person name="Bianco L."/>
            <person name="Allen B.J."/>
            <person name="Troggio M."/>
            <person name="Leslie C.A."/>
            <person name="Timp W."/>
            <person name="Dendekar A."/>
            <person name="Salzberg S.L."/>
            <person name="Neale D.B."/>
        </authorList>
    </citation>
    <scope>NUCLEOTIDE SEQUENCE</scope>
    <source>
        <tissue evidence="4">Leaves</tissue>
    </source>
</reference>
<sequence>MRMSQNLFNRVRRKFRRTSHRDIILSQTNTCARSSTDEAITTDQETAIFKNAIGVASSIPSISRKKDLTKDDIAAIKIQAFFRGHLARRAFLALRSLVKLQAVVRGVCVRRQARVALHCMHALARLQVRVRARQLLNGDQEQS</sequence>
<dbReference type="PANTHER" id="PTHR32295">
    <property type="entry name" value="IQ-DOMAIN 5-RELATED"/>
    <property type="match status" value="1"/>
</dbReference>
<dbReference type="EMBL" id="LIHL02000011">
    <property type="protein sequence ID" value="KAF5453850.1"/>
    <property type="molecule type" value="Genomic_DNA"/>
</dbReference>
<dbReference type="InterPro" id="IPR027417">
    <property type="entry name" value="P-loop_NTPase"/>
</dbReference>
<evidence type="ECO:0000256" key="1">
    <source>
        <dbReference type="ARBA" id="ARBA00022860"/>
    </source>
</evidence>
<dbReference type="Gene3D" id="1.20.5.190">
    <property type="match status" value="1"/>
</dbReference>
<comment type="caution">
    <text evidence="4">The sequence shown here is derived from an EMBL/GenBank/DDBJ whole genome shotgun (WGS) entry which is preliminary data.</text>
</comment>
<name>A0A833X973_JUGRE</name>
<gene>
    <name evidence="4" type="ORF">F2P56_023568</name>
</gene>
<dbReference type="PROSITE" id="PS50096">
    <property type="entry name" value="IQ"/>
    <property type="match status" value="2"/>
</dbReference>
<dbReference type="Pfam" id="PF00612">
    <property type="entry name" value="IQ"/>
    <property type="match status" value="1"/>
</dbReference>
<dbReference type="PANTHER" id="PTHR32295:SF108">
    <property type="entry name" value="PROTEIN IQ-DOMAIN 20"/>
    <property type="match status" value="1"/>
</dbReference>
<dbReference type="InterPro" id="IPR000048">
    <property type="entry name" value="IQ_motif_EF-hand-BS"/>
</dbReference>
<dbReference type="Proteomes" id="UP000619265">
    <property type="component" value="Unassembled WGS sequence"/>
</dbReference>
<dbReference type="GO" id="GO:0005516">
    <property type="term" value="F:calmodulin binding"/>
    <property type="evidence" value="ECO:0007669"/>
    <property type="project" value="UniProtKB-KW"/>
</dbReference>
<dbReference type="AlphaFoldDB" id="A0A833X973"/>
<dbReference type="SMART" id="SM00015">
    <property type="entry name" value="IQ"/>
    <property type="match status" value="2"/>
</dbReference>
<evidence type="ECO:0000313" key="4">
    <source>
        <dbReference type="EMBL" id="KAF5453850.1"/>
    </source>
</evidence>
<organism evidence="4 5">
    <name type="scientific">Juglans regia</name>
    <name type="common">English walnut</name>
    <dbReference type="NCBI Taxonomy" id="51240"/>
    <lineage>
        <taxon>Eukaryota</taxon>
        <taxon>Viridiplantae</taxon>
        <taxon>Streptophyta</taxon>
        <taxon>Embryophyta</taxon>
        <taxon>Tracheophyta</taxon>
        <taxon>Spermatophyta</taxon>
        <taxon>Magnoliopsida</taxon>
        <taxon>eudicotyledons</taxon>
        <taxon>Gunneridae</taxon>
        <taxon>Pentapetalae</taxon>
        <taxon>rosids</taxon>
        <taxon>fabids</taxon>
        <taxon>Fagales</taxon>
        <taxon>Juglandaceae</taxon>
        <taxon>Juglans</taxon>
    </lineage>
</organism>
<proteinExistence type="inferred from homology"/>
<comment type="function">
    <text evidence="3">May be involved in cooperative interactions with calmodulins or calmodulin-like proteins. Recruits calmodulin proteins to microtubules, thus being a potential scaffold in cellular signaling and trafficking. May associate with nucleic acids and regulate gene expression at the transcriptional or post-transcriptional level.</text>
</comment>
<keyword evidence="1" id="KW-0112">Calmodulin-binding</keyword>
<protein>
    <recommendedName>
        <fullName evidence="6">Protein IQ-DOMAIN 1-like</fullName>
    </recommendedName>
</protein>
<evidence type="ECO:0000313" key="5">
    <source>
        <dbReference type="Proteomes" id="UP000619265"/>
    </source>
</evidence>